<feature type="domain" description="F-box" evidence="1">
    <location>
        <begin position="13"/>
        <end position="54"/>
    </location>
</feature>
<evidence type="ECO:0000313" key="2">
    <source>
        <dbReference type="EMBL" id="EYU45828.1"/>
    </source>
</evidence>
<dbReference type="Gene3D" id="1.20.1280.50">
    <property type="match status" value="1"/>
</dbReference>
<accession>A0A022S1Q7</accession>
<dbReference type="InterPro" id="IPR001810">
    <property type="entry name" value="F-box_dom"/>
</dbReference>
<dbReference type="AlphaFoldDB" id="A0A022S1Q7"/>
<dbReference type="PhylomeDB" id="A0A022S1Q7"/>
<evidence type="ECO:0000313" key="3">
    <source>
        <dbReference type="Proteomes" id="UP000030748"/>
    </source>
</evidence>
<feature type="non-terminal residue" evidence="2">
    <location>
        <position position="188"/>
    </location>
</feature>
<dbReference type="Proteomes" id="UP000030748">
    <property type="component" value="Unassembled WGS sequence"/>
</dbReference>
<evidence type="ECO:0000259" key="1">
    <source>
        <dbReference type="SMART" id="SM00256"/>
    </source>
</evidence>
<dbReference type="InterPro" id="IPR036047">
    <property type="entry name" value="F-box-like_dom_sf"/>
</dbReference>
<proteinExistence type="predicted"/>
<name>A0A022S1Q7_ERYGU</name>
<dbReference type="PANTHER" id="PTHR31672">
    <property type="entry name" value="BNACNNG10540D PROTEIN"/>
    <property type="match status" value="1"/>
</dbReference>
<organism evidence="2 3">
    <name type="scientific">Erythranthe guttata</name>
    <name type="common">Yellow monkey flower</name>
    <name type="synonym">Mimulus guttatus</name>
    <dbReference type="NCBI Taxonomy" id="4155"/>
    <lineage>
        <taxon>Eukaryota</taxon>
        <taxon>Viridiplantae</taxon>
        <taxon>Streptophyta</taxon>
        <taxon>Embryophyta</taxon>
        <taxon>Tracheophyta</taxon>
        <taxon>Spermatophyta</taxon>
        <taxon>Magnoliopsida</taxon>
        <taxon>eudicotyledons</taxon>
        <taxon>Gunneridae</taxon>
        <taxon>Pentapetalae</taxon>
        <taxon>asterids</taxon>
        <taxon>lamiids</taxon>
        <taxon>Lamiales</taxon>
        <taxon>Phrymaceae</taxon>
        <taxon>Erythranthe</taxon>
    </lineage>
</organism>
<reference evidence="2 3" key="1">
    <citation type="journal article" date="2013" name="Proc. Natl. Acad. Sci. U.S.A.">
        <title>Fine-scale variation in meiotic recombination in Mimulus inferred from population shotgun sequencing.</title>
        <authorList>
            <person name="Hellsten U."/>
            <person name="Wright K.M."/>
            <person name="Jenkins J."/>
            <person name="Shu S."/>
            <person name="Yuan Y."/>
            <person name="Wessler S.R."/>
            <person name="Schmutz J."/>
            <person name="Willis J.H."/>
            <person name="Rokhsar D.S."/>
        </authorList>
    </citation>
    <scope>NUCLEOTIDE SEQUENCE [LARGE SCALE GENOMIC DNA]</scope>
    <source>
        <strain evidence="3">cv. DUN x IM62</strain>
    </source>
</reference>
<dbReference type="EMBL" id="KI630172">
    <property type="protein sequence ID" value="EYU45828.1"/>
    <property type="molecule type" value="Genomic_DNA"/>
</dbReference>
<dbReference type="PANTHER" id="PTHR31672:SF13">
    <property type="entry name" value="F-BOX PROTEIN CPR30-LIKE"/>
    <property type="match status" value="1"/>
</dbReference>
<sequence length="188" mass="21989">MAIELEKTPSSYLPFDIVEIILLKSSSVKSLLRFEKVCKSWNTTICDPAFIRKHLKKSENSPNNNNLFLSTYKNSTQRFSLFKFEDSRIHAKRIEENIHYLRHYTMRMQRRATLVGISVLHHKARVVNPSTQNVMYFEGPPTFRVCELVNDHGICFDAITDDFKVVLFSGMKYAIYSCNNRSWTRKPT</sequence>
<dbReference type="InterPro" id="IPR050796">
    <property type="entry name" value="SCF_F-box_component"/>
</dbReference>
<dbReference type="Pfam" id="PF00646">
    <property type="entry name" value="F-box"/>
    <property type="match status" value="1"/>
</dbReference>
<gene>
    <name evidence="2" type="ORF">MIMGU_mgv1a026785mg</name>
</gene>
<dbReference type="SUPFAM" id="SSF81383">
    <property type="entry name" value="F-box domain"/>
    <property type="match status" value="1"/>
</dbReference>
<keyword evidence="3" id="KW-1185">Reference proteome</keyword>
<dbReference type="SMART" id="SM00256">
    <property type="entry name" value="FBOX"/>
    <property type="match status" value="1"/>
</dbReference>
<protein>
    <recommendedName>
        <fullName evidence="1">F-box domain-containing protein</fullName>
    </recommendedName>
</protein>